<name>A0ABS9W0B5_9PROT</name>
<proteinExistence type="predicted"/>
<protein>
    <submittedName>
        <fullName evidence="1">Uncharacterized protein</fullName>
    </submittedName>
</protein>
<dbReference type="Proteomes" id="UP001201985">
    <property type="component" value="Unassembled WGS sequence"/>
</dbReference>
<gene>
    <name evidence="1" type="ORF">MON41_02975</name>
</gene>
<sequence>MSDKPVMGYAWYDEASFDRLREVMPDMSERYHEWRHAAVRDVKRAEEAGYRVIRIAVRPDEFIAWCRQHGLTYMDLETRRAFARDRAQLVVKAERLNRKSFSFF</sequence>
<reference evidence="1 2" key="1">
    <citation type="submission" date="2022-03" db="EMBL/GenBank/DDBJ databases">
        <title>Complete genome analysis of Roseomonas KG 17.1 : a prolific producer of plant growth promoters.</title>
        <authorList>
            <person name="Saadouli I."/>
            <person name="Najjari A."/>
            <person name="Mosbah A."/>
            <person name="Ouzari H.I."/>
        </authorList>
    </citation>
    <scope>NUCLEOTIDE SEQUENCE [LARGE SCALE GENOMIC DNA]</scope>
    <source>
        <strain evidence="1 2">KG17-1</strain>
    </source>
</reference>
<evidence type="ECO:0000313" key="2">
    <source>
        <dbReference type="Proteomes" id="UP001201985"/>
    </source>
</evidence>
<comment type="caution">
    <text evidence="1">The sequence shown here is derived from an EMBL/GenBank/DDBJ whole genome shotgun (WGS) entry which is preliminary data.</text>
</comment>
<dbReference type="RefSeq" id="WP_120008239.1">
    <property type="nucleotide sequence ID" value="NZ_JALBUU010000004.1"/>
</dbReference>
<accession>A0ABS9W0B5</accession>
<keyword evidence="2" id="KW-1185">Reference proteome</keyword>
<dbReference type="EMBL" id="JALBUU010000004">
    <property type="protein sequence ID" value="MCI0752729.1"/>
    <property type="molecule type" value="Genomic_DNA"/>
</dbReference>
<evidence type="ECO:0000313" key="1">
    <source>
        <dbReference type="EMBL" id="MCI0752729.1"/>
    </source>
</evidence>
<organism evidence="1 2">
    <name type="scientific">Teichococcus vastitatis</name>
    <dbReference type="NCBI Taxonomy" id="2307076"/>
    <lineage>
        <taxon>Bacteria</taxon>
        <taxon>Pseudomonadati</taxon>
        <taxon>Pseudomonadota</taxon>
        <taxon>Alphaproteobacteria</taxon>
        <taxon>Acetobacterales</taxon>
        <taxon>Roseomonadaceae</taxon>
        <taxon>Roseomonas</taxon>
    </lineage>
</organism>